<feature type="domain" description="C-type lectin" evidence="3">
    <location>
        <begin position="114"/>
        <end position="224"/>
    </location>
</feature>
<dbReference type="AlphaFoldDB" id="A0A9W8C6Z3"/>
<feature type="domain" description="C-type lectin" evidence="3">
    <location>
        <begin position="12"/>
        <end position="119"/>
    </location>
</feature>
<proteinExistence type="predicted"/>
<dbReference type="InterPro" id="IPR016186">
    <property type="entry name" value="C-type_lectin-like/link_sf"/>
</dbReference>
<keyword evidence="2" id="KW-0732">Signal</keyword>
<dbReference type="PANTHER" id="PTHR45784">
    <property type="entry name" value="C-TYPE LECTIN DOMAIN FAMILY 20 MEMBER A-RELATED"/>
    <property type="match status" value="1"/>
</dbReference>
<dbReference type="InterPro" id="IPR018378">
    <property type="entry name" value="C-type_lectin_CS"/>
</dbReference>
<dbReference type="PANTHER" id="PTHR45784:SF3">
    <property type="entry name" value="C-TYPE LECTIN DOMAIN FAMILY 4 MEMBER K-LIKE-RELATED"/>
    <property type="match status" value="1"/>
</dbReference>
<keyword evidence="1" id="KW-1015">Disulfide bond</keyword>
<evidence type="ECO:0000256" key="2">
    <source>
        <dbReference type="SAM" id="SignalP"/>
    </source>
</evidence>
<feature type="signal peptide" evidence="2">
    <location>
        <begin position="1"/>
        <end position="17"/>
    </location>
</feature>
<reference evidence="4" key="1">
    <citation type="submission" date="2021-02" db="EMBL/GenBank/DDBJ databases">
        <title>Comparative genomics reveals that relaxation of natural selection precedes convergent phenotypic evolution of cavefish.</title>
        <authorList>
            <person name="Peng Z."/>
        </authorList>
    </citation>
    <scope>NUCLEOTIDE SEQUENCE</scope>
    <source>
        <tissue evidence="4">Muscle</tissue>
    </source>
</reference>
<dbReference type="InterPro" id="IPR016187">
    <property type="entry name" value="CTDL_fold"/>
</dbReference>
<dbReference type="PROSITE" id="PS50041">
    <property type="entry name" value="C_TYPE_LECTIN_2"/>
    <property type="match status" value="5"/>
</dbReference>
<organism evidence="4 5">
    <name type="scientific">Triplophysa rosa</name>
    <name type="common">Cave loach</name>
    <dbReference type="NCBI Taxonomy" id="992332"/>
    <lineage>
        <taxon>Eukaryota</taxon>
        <taxon>Metazoa</taxon>
        <taxon>Chordata</taxon>
        <taxon>Craniata</taxon>
        <taxon>Vertebrata</taxon>
        <taxon>Euteleostomi</taxon>
        <taxon>Actinopterygii</taxon>
        <taxon>Neopterygii</taxon>
        <taxon>Teleostei</taxon>
        <taxon>Ostariophysi</taxon>
        <taxon>Cypriniformes</taxon>
        <taxon>Nemacheilidae</taxon>
        <taxon>Triplophysa</taxon>
    </lineage>
</organism>
<sequence>MSLFVLLLLSEYHYINKNMTWSEAQSYCRGTYTDLATVGSMKDMNRMMSIVGAGYNESVWIGLKRATQSRWGWSMGNDTVTKYSNWASGNASTGVGCAFNNSTKWSTTSCSTEFYFVCYNESNKFIIGMMLKNWTDAQSYCRNNYIDLATVESSTDQQELYDFGEVWIGLFSDSWQWSDQWSIFFRNWVAGHPSGSGDCVAMLTTDSGKWAHDSCDVKRHFICHGQSIGYIKIQSPSTWADAQSYCRQYHTDLATVKSVAEQNEVHAVVGDGGSYWIGLFLDSWQWSDKWSLFFRNWDAGQPSETSGSDDCVAMSTTASGKWTHDSCDLKRPFICHGSPKLRQYHYVNEGMTWVDALNYCRARFIEMATVDTMNDVSTMMNEVDHGYNGSVWIGLYRSTQISWVWSTENTALFHYSNWNPGEPNGNWECVKSFNGSWFDVDCALTFPFVCFNESTGYVHVNISMTWKDALSYCRQHHTDLASVTSPEQQRLINDESSVWIGLSLNSWLWSDGWGLFFRNWAAGHPSQTLGSGNCAAMSATDSGKWIHPHCDQKFPFVCYGGERFQSLFPPFYPETV</sequence>
<dbReference type="SUPFAM" id="SSF56436">
    <property type="entry name" value="C-type lectin-like"/>
    <property type="match status" value="5"/>
</dbReference>
<evidence type="ECO:0000313" key="4">
    <source>
        <dbReference type="EMBL" id="KAI7809621.1"/>
    </source>
</evidence>
<dbReference type="Proteomes" id="UP001059041">
    <property type="component" value="Linkage Group LG5"/>
</dbReference>
<feature type="domain" description="C-type lectin" evidence="3">
    <location>
        <begin position="344"/>
        <end position="451"/>
    </location>
</feature>
<evidence type="ECO:0000313" key="5">
    <source>
        <dbReference type="Proteomes" id="UP001059041"/>
    </source>
</evidence>
<dbReference type="Gene3D" id="3.10.100.10">
    <property type="entry name" value="Mannose-Binding Protein A, subunit A"/>
    <property type="match status" value="5"/>
</dbReference>
<evidence type="ECO:0000259" key="3">
    <source>
        <dbReference type="PROSITE" id="PS50041"/>
    </source>
</evidence>
<feature type="chain" id="PRO_5040968493" description="C-type lectin domain-containing protein" evidence="2">
    <location>
        <begin position="18"/>
        <end position="576"/>
    </location>
</feature>
<evidence type="ECO:0000256" key="1">
    <source>
        <dbReference type="ARBA" id="ARBA00023157"/>
    </source>
</evidence>
<accession>A0A9W8C6Z3</accession>
<gene>
    <name evidence="4" type="ORF">IRJ41_012963</name>
</gene>
<dbReference type="InterPro" id="IPR001304">
    <property type="entry name" value="C-type_lectin-like"/>
</dbReference>
<comment type="caution">
    <text evidence="4">The sequence shown here is derived from an EMBL/GenBank/DDBJ whole genome shotgun (WGS) entry which is preliminary data.</text>
</comment>
<feature type="domain" description="C-type lectin" evidence="3">
    <location>
        <begin position="446"/>
        <end position="559"/>
    </location>
</feature>
<feature type="domain" description="C-type lectin" evidence="3">
    <location>
        <begin position="230"/>
        <end position="336"/>
    </location>
</feature>
<protein>
    <recommendedName>
        <fullName evidence="3">C-type lectin domain-containing protein</fullName>
    </recommendedName>
</protein>
<dbReference type="PROSITE" id="PS00615">
    <property type="entry name" value="C_TYPE_LECTIN_1"/>
    <property type="match status" value="1"/>
</dbReference>
<dbReference type="Pfam" id="PF00059">
    <property type="entry name" value="Lectin_C"/>
    <property type="match status" value="5"/>
</dbReference>
<dbReference type="SMART" id="SM00034">
    <property type="entry name" value="CLECT"/>
    <property type="match status" value="5"/>
</dbReference>
<keyword evidence="5" id="KW-1185">Reference proteome</keyword>
<dbReference type="EMBL" id="JAFHDT010000005">
    <property type="protein sequence ID" value="KAI7809621.1"/>
    <property type="molecule type" value="Genomic_DNA"/>
</dbReference>
<name>A0A9W8C6Z3_TRIRA</name>